<organism evidence="8 9">
    <name type="scientific">Desmophyllum pertusum</name>
    <dbReference type="NCBI Taxonomy" id="174260"/>
    <lineage>
        <taxon>Eukaryota</taxon>
        <taxon>Metazoa</taxon>
        <taxon>Cnidaria</taxon>
        <taxon>Anthozoa</taxon>
        <taxon>Hexacorallia</taxon>
        <taxon>Scleractinia</taxon>
        <taxon>Caryophylliina</taxon>
        <taxon>Caryophylliidae</taxon>
        <taxon>Desmophyllum</taxon>
    </lineage>
</organism>
<keyword evidence="7" id="KW-0458">Lysosome</keyword>
<dbReference type="GO" id="GO:0005765">
    <property type="term" value="C:lysosomal membrane"/>
    <property type="evidence" value="ECO:0007669"/>
    <property type="project" value="UniProtKB-SubCell"/>
</dbReference>
<feature type="transmembrane region" description="Helical" evidence="7">
    <location>
        <begin position="384"/>
        <end position="402"/>
    </location>
</feature>
<feature type="transmembrane region" description="Helical" evidence="7">
    <location>
        <begin position="317"/>
        <end position="337"/>
    </location>
</feature>
<feature type="transmembrane region" description="Helical" evidence="7">
    <location>
        <begin position="25"/>
        <end position="45"/>
    </location>
</feature>
<evidence type="ECO:0000256" key="7">
    <source>
        <dbReference type="RuleBase" id="RU361113"/>
    </source>
</evidence>
<keyword evidence="4 7" id="KW-0812">Transmembrane</keyword>
<evidence type="ECO:0000256" key="6">
    <source>
        <dbReference type="ARBA" id="ARBA00023136"/>
    </source>
</evidence>
<dbReference type="EMBL" id="MU826356">
    <property type="protein sequence ID" value="KAJ7379568.1"/>
    <property type="molecule type" value="Genomic_DNA"/>
</dbReference>
<dbReference type="GO" id="GO:0012505">
    <property type="term" value="C:endomembrane system"/>
    <property type="evidence" value="ECO:0007669"/>
    <property type="project" value="UniProtKB-SubCell"/>
</dbReference>
<dbReference type="PRINTS" id="PR01315">
    <property type="entry name" value="BATTENIN"/>
</dbReference>
<feature type="transmembrane region" description="Helical" evidence="7">
    <location>
        <begin position="84"/>
        <end position="105"/>
    </location>
</feature>
<keyword evidence="9" id="KW-1185">Reference proteome</keyword>
<comment type="caution">
    <text evidence="8">The sequence shown here is derived from an EMBL/GenBank/DDBJ whole genome shotgun (WGS) entry which is preliminary data.</text>
</comment>
<sequence>MVTDEEDNLRDEENDATRKIKSRTIWAFGVIGFVVDFFFTIAVSASQDILEATKIPTSLVLLAAAAPACLATVIYPYVFQRVSVSVACGMSFILSVTGMLFMSLLDEPRLKLIALCLVSFGYGSTEAVFYPLTSLYGASTINSYALGSGCSFIVAPLTYIGLTMLACLSPQISLLVITSLWILLPISYIAMEKPSNSNHGDDSENHHPMSFKDIPYSPVESNASDTSAESTLSYNEMLSLVWQTQPLFIGLFVGIFCKQLLVISVVTTIAFPNISVTPRNQYLLYVLVSGAGEMLGRPYLAYLSFCGIEKKFVVRKPWFLAFLNALIMIVMVFDSWFRFQFLSHFYSAAALVFVNNLLSGMLFVNTFHMAGEGLSVAERTFCHALLVGALWTALVAVALIGLNTESHLREHCVHYFSEVACFTRSPTAWEPSASCVL</sequence>
<dbReference type="OrthoDB" id="5950665at2759"/>
<evidence type="ECO:0000313" key="8">
    <source>
        <dbReference type="EMBL" id="KAJ7379568.1"/>
    </source>
</evidence>
<feature type="transmembrane region" description="Helical" evidence="7">
    <location>
        <begin position="344"/>
        <end position="364"/>
    </location>
</feature>
<dbReference type="PANTHER" id="PTHR10981">
    <property type="entry name" value="BATTENIN"/>
    <property type="match status" value="1"/>
</dbReference>
<name>A0A9W9ZFA8_9CNID</name>
<keyword evidence="5 7" id="KW-1133">Transmembrane helix</keyword>
<feature type="transmembrane region" description="Helical" evidence="7">
    <location>
        <begin position="283"/>
        <end position="305"/>
    </location>
</feature>
<dbReference type="PANTHER" id="PTHR10981:SF0">
    <property type="entry name" value="BATTENIN"/>
    <property type="match status" value="1"/>
</dbReference>
<evidence type="ECO:0000256" key="4">
    <source>
        <dbReference type="ARBA" id="ARBA00022692"/>
    </source>
</evidence>
<dbReference type="InterPro" id="IPR036259">
    <property type="entry name" value="MFS_trans_sf"/>
</dbReference>
<dbReference type="SUPFAM" id="SSF103473">
    <property type="entry name" value="MFS general substrate transporter"/>
    <property type="match status" value="1"/>
</dbReference>
<feature type="transmembrane region" description="Helical" evidence="7">
    <location>
        <begin position="57"/>
        <end position="78"/>
    </location>
</feature>
<evidence type="ECO:0000256" key="2">
    <source>
        <dbReference type="ARBA" id="ARBA00007467"/>
    </source>
</evidence>
<comment type="similarity">
    <text evidence="2 7">Belongs to the battenin family.</text>
</comment>
<dbReference type="Pfam" id="PF02487">
    <property type="entry name" value="CLN3"/>
    <property type="match status" value="1"/>
</dbReference>
<dbReference type="GO" id="GO:0051453">
    <property type="term" value="P:regulation of intracellular pH"/>
    <property type="evidence" value="ECO:0007669"/>
    <property type="project" value="TreeGrafter"/>
</dbReference>
<feature type="transmembrane region" description="Helical" evidence="7">
    <location>
        <begin position="144"/>
        <end position="165"/>
    </location>
</feature>
<feature type="transmembrane region" description="Helical" evidence="7">
    <location>
        <begin position="247"/>
        <end position="271"/>
    </location>
</feature>
<feature type="transmembrane region" description="Helical" evidence="7">
    <location>
        <begin position="172"/>
        <end position="191"/>
    </location>
</feature>
<gene>
    <name evidence="8" type="primary">BTN1_9</name>
    <name evidence="8" type="ORF">OS493_013960</name>
</gene>
<feature type="transmembrane region" description="Helical" evidence="7">
    <location>
        <begin position="112"/>
        <end position="132"/>
    </location>
</feature>
<keyword evidence="3" id="KW-0813">Transport</keyword>
<evidence type="ECO:0000313" key="9">
    <source>
        <dbReference type="Proteomes" id="UP001163046"/>
    </source>
</evidence>
<keyword evidence="6 7" id="KW-0472">Membrane</keyword>
<dbReference type="InterPro" id="IPR003492">
    <property type="entry name" value="Battenin_disease_Cln3"/>
</dbReference>
<protein>
    <recommendedName>
        <fullName evidence="7">Battenin</fullName>
    </recommendedName>
</protein>
<accession>A0A9W9ZFA8</accession>
<dbReference type="AlphaFoldDB" id="A0A9W9ZFA8"/>
<comment type="subcellular location">
    <subcellularLocation>
        <location evidence="1">Endomembrane system</location>
        <topology evidence="1">Multi-pass membrane protein</topology>
    </subcellularLocation>
    <subcellularLocation>
        <location evidence="7">Lysosome membrane</location>
        <topology evidence="7">Multi-pass membrane protein</topology>
    </subcellularLocation>
</comment>
<dbReference type="Proteomes" id="UP001163046">
    <property type="component" value="Unassembled WGS sequence"/>
</dbReference>
<evidence type="ECO:0000256" key="3">
    <source>
        <dbReference type="ARBA" id="ARBA00022448"/>
    </source>
</evidence>
<evidence type="ECO:0000256" key="5">
    <source>
        <dbReference type="ARBA" id="ARBA00022989"/>
    </source>
</evidence>
<reference evidence="8" key="1">
    <citation type="submission" date="2023-01" db="EMBL/GenBank/DDBJ databases">
        <title>Genome assembly of the deep-sea coral Lophelia pertusa.</title>
        <authorList>
            <person name="Herrera S."/>
            <person name="Cordes E."/>
        </authorList>
    </citation>
    <scope>NUCLEOTIDE SEQUENCE</scope>
    <source>
        <strain evidence="8">USNM1676648</strain>
        <tissue evidence="8">Polyp</tissue>
    </source>
</reference>
<proteinExistence type="inferred from homology"/>
<evidence type="ECO:0000256" key="1">
    <source>
        <dbReference type="ARBA" id="ARBA00004127"/>
    </source>
</evidence>